<dbReference type="InterPro" id="IPR003882">
    <property type="entry name" value="Pistil_extensin"/>
</dbReference>
<protein>
    <submittedName>
        <fullName evidence="3">Pistil-specific extensin-like protein</fullName>
    </submittedName>
</protein>
<gene>
    <name evidence="3" type="ORF">Slati_4051900</name>
</gene>
<accession>A0AAW2TQY8</accession>
<reference evidence="3" key="1">
    <citation type="submission" date="2020-06" db="EMBL/GenBank/DDBJ databases">
        <authorList>
            <person name="Li T."/>
            <person name="Hu X."/>
            <person name="Zhang T."/>
            <person name="Song X."/>
            <person name="Zhang H."/>
            <person name="Dai N."/>
            <person name="Sheng W."/>
            <person name="Hou X."/>
            <person name="Wei L."/>
        </authorList>
    </citation>
    <scope>NUCLEOTIDE SEQUENCE</scope>
    <source>
        <strain evidence="3">KEN1</strain>
        <tissue evidence="3">Leaf</tissue>
    </source>
</reference>
<feature type="compositionally biased region" description="Basic residues" evidence="2">
    <location>
        <begin position="1"/>
        <end position="12"/>
    </location>
</feature>
<evidence type="ECO:0000256" key="1">
    <source>
        <dbReference type="ARBA" id="ARBA00022729"/>
    </source>
</evidence>
<comment type="caution">
    <text evidence="3">The sequence shown here is derived from an EMBL/GenBank/DDBJ whole genome shotgun (WGS) entry which is preliminary data.</text>
</comment>
<dbReference type="GO" id="GO:0071944">
    <property type="term" value="C:cell periphery"/>
    <property type="evidence" value="ECO:0007669"/>
    <property type="project" value="TreeGrafter"/>
</dbReference>
<dbReference type="AlphaFoldDB" id="A0AAW2TQY8"/>
<organism evidence="3">
    <name type="scientific">Sesamum latifolium</name>
    <dbReference type="NCBI Taxonomy" id="2727402"/>
    <lineage>
        <taxon>Eukaryota</taxon>
        <taxon>Viridiplantae</taxon>
        <taxon>Streptophyta</taxon>
        <taxon>Embryophyta</taxon>
        <taxon>Tracheophyta</taxon>
        <taxon>Spermatophyta</taxon>
        <taxon>Magnoliopsida</taxon>
        <taxon>eudicotyledons</taxon>
        <taxon>Gunneridae</taxon>
        <taxon>Pentapetalae</taxon>
        <taxon>asterids</taxon>
        <taxon>lamiids</taxon>
        <taxon>Lamiales</taxon>
        <taxon>Pedaliaceae</taxon>
        <taxon>Sesamum</taxon>
    </lineage>
</organism>
<reference evidence="3" key="2">
    <citation type="journal article" date="2024" name="Plant">
        <title>Genomic evolution and insights into agronomic trait innovations of Sesamum species.</title>
        <authorList>
            <person name="Miao H."/>
            <person name="Wang L."/>
            <person name="Qu L."/>
            <person name="Liu H."/>
            <person name="Sun Y."/>
            <person name="Le M."/>
            <person name="Wang Q."/>
            <person name="Wei S."/>
            <person name="Zheng Y."/>
            <person name="Lin W."/>
            <person name="Duan Y."/>
            <person name="Cao H."/>
            <person name="Xiong S."/>
            <person name="Wang X."/>
            <person name="Wei L."/>
            <person name="Li C."/>
            <person name="Ma Q."/>
            <person name="Ju M."/>
            <person name="Zhao R."/>
            <person name="Li G."/>
            <person name="Mu C."/>
            <person name="Tian Q."/>
            <person name="Mei H."/>
            <person name="Zhang T."/>
            <person name="Gao T."/>
            <person name="Zhang H."/>
        </authorList>
    </citation>
    <scope>NUCLEOTIDE SEQUENCE</scope>
    <source>
        <strain evidence="3">KEN1</strain>
    </source>
</reference>
<feature type="compositionally biased region" description="Pro residues" evidence="2">
    <location>
        <begin position="45"/>
        <end position="126"/>
    </location>
</feature>
<dbReference type="Pfam" id="PF01190">
    <property type="entry name" value="Pollen_Ole_e_1"/>
    <property type="match status" value="1"/>
</dbReference>
<sequence length="259" mass="27673">MQHSHITRRLKHPTPPPPHTHPPPTPTPTPSTCETAGLSTTKPPTTSPPAHPRQPPAHPPVKPPAYPPVKPPTTPPPSHPPIKPPAHPPVKPPAYPPVKPPHTPPPSHPPVKPPAHPPVKPPVHPPVKPPAYPPGVVYCKSCKYRGVDTLLGASPLSGAVVKLQCNDTKQSVVEQTKTDKNGYFFFMPPKLRTPTAHKCKVLLVSSPLPKCGVPTNLHGGAAGATLISAVKPPIKKQPFVLFTVGPFAFEPHKKLPCHY</sequence>
<evidence type="ECO:0000313" key="3">
    <source>
        <dbReference type="EMBL" id="KAL0407380.1"/>
    </source>
</evidence>
<dbReference type="PANTHER" id="PTHR33470:SF22">
    <property type="entry name" value="POLLEN OLE E 1 ALLERGEN AND EXTENSIN FAMILY PROTEIN"/>
    <property type="match status" value="1"/>
</dbReference>
<dbReference type="EMBL" id="JACGWN010000014">
    <property type="protein sequence ID" value="KAL0407380.1"/>
    <property type="molecule type" value="Genomic_DNA"/>
</dbReference>
<feature type="compositionally biased region" description="Pro residues" evidence="2">
    <location>
        <begin position="13"/>
        <end position="29"/>
    </location>
</feature>
<name>A0AAW2TQY8_9LAMI</name>
<feature type="region of interest" description="Disordered" evidence="2">
    <location>
        <begin position="1"/>
        <end position="126"/>
    </location>
</feature>
<keyword evidence="1" id="KW-0732">Signal</keyword>
<dbReference type="PRINTS" id="PR01218">
    <property type="entry name" value="PSTLEXTENSIN"/>
</dbReference>
<dbReference type="PANTHER" id="PTHR33470">
    <property type="entry name" value="OS01G0164075 PROTEIN"/>
    <property type="match status" value="1"/>
</dbReference>
<evidence type="ECO:0000256" key="2">
    <source>
        <dbReference type="SAM" id="MobiDB-lite"/>
    </source>
</evidence>
<proteinExistence type="predicted"/>